<organism evidence="4 5">
    <name type="scientific">Agrobacterium rubi TR3 = NBRC 13261</name>
    <dbReference type="NCBI Taxonomy" id="1368415"/>
    <lineage>
        <taxon>Bacteria</taxon>
        <taxon>Pseudomonadati</taxon>
        <taxon>Pseudomonadota</taxon>
        <taxon>Alphaproteobacteria</taxon>
        <taxon>Hyphomicrobiales</taxon>
        <taxon>Rhizobiaceae</taxon>
        <taxon>Rhizobium/Agrobacterium group</taxon>
        <taxon>Agrobacterium</taxon>
    </lineage>
</organism>
<dbReference type="InterPro" id="IPR035919">
    <property type="entry name" value="EAL_sf"/>
</dbReference>
<keyword evidence="1" id="KW-0472">Membrane</keyword>
<proteinExistence type="predicted"/>
<dbReference type="SMART" id="SM00052">
    <property type="entry name" value="EAL"/>
    <property type="match status" value="1"/>
</dbReference>
<feature type="transmembrane region" description="Helical" evidence="1">
    <location>
        <begin position="16"/>
        <end position="39"/>
    </location>
</feature>
<dbReference type="eggNOG" id="COG5001">
    <property type="taxonomic scope" value="Bacteria"/>
</dbReference>
<feature type="transmembrane region" description="Helical" evidence="1">
    <location>
        <begin position="264"/>
        <end position="286"/>
    </location>
</feature>
<dbReference type="RefSeq" id="WP_045228325.1">
    <property type="nucleotide sequence ID" value="NZ_BBJU01000002.1"/>
</dbReference>
<dbReference type="PROSITE" id="PS50883">
    <property type="entry name" value="EAL"/>
    <property type="match status" value="1"/>
</dbReference>
<accession>A0A081CPW9</accession>
<dbReference type="Pfam" id="PF00563">
    <property type="entry name" value="EAL"/>
    <property type="match status" value="1"/>
</dbReference>
<dbReference type="InterPro" id="IPR052155">
    <property type="entry name" value="Biofilm_reg_signaling"/>
</dbReference>
<dbReference type="InterPro" id="IPR007892">
    <property type="entry name" value="CHASE4"/>
</dbReference>
<dbReference type="Gene3D" id="3.30.70.270">
    <property type="match status" value="1"/>
</dbReference>
<dbReference type="Pfam" id="PF00990">
    <property type="entry name" value="GGDEF"/>
    <property type="match status" value="1"/>
</dbReference>
<dbReference type="CDD" id="cd01949">
    <property type="entry name" value="GGDEF"/>
    <property type="match status" value="1"/>
</dbReference>
<feature type="domain" description="EAL" evidence="2">
    <location>
        <begin position="472"/>
        <end position="721"/>
    </location>
</feature>
<dbReference type="Pfam" id="PF05228">
    <property type="entry name" value="CHASE4"/>
    <property type="match status" value="1"/>
</dbReference>
<dbReference type="SUPFAM" id="SSF141868">
    <property type="entry name" value="EAL domain-like"/>
    <property type="match status" value="1"/>
</dbReference>
<dbReference type="PANTHER" id="PTHR44757:SF2">
    <property type="entry name" value="BIOFILM ARCHITECTURE MAINTENANCE PROTEIN MBAA"/>
    <property type="match status" value="1"/>
</dbReference>
<dbReference type="Gene3D" id="3.20.20.450">
    <property type="entry name" value="EAL domain"/>
    <property type="match status" value="1"/>
</dbReference>
<dbReference type="InterPro" id="IPR043128">
    <property type="entry name" value="Rev_trsase/Diguanyl_cyclase"/>
</dbReference>
<dbReference type="SUPFAM" id="SSF55073">
    <property type="entry name" value="Nucleotide cyclase"/>
    <property type="match status" value="1"/>
</dbReference>
<evidence type="ECO:0000259" key="2">
    <source>
        <dbReference type="PROSITE" id="PS50883"/>
    </source>
</evidence>
<dbReference type="EMBL" id="BBJU01000002">
    <property type="protein sequence ID" value="GAK68715.1"/>
    <property type="molecule type" value="Genomic_DNA"/>
</dbReference>
<feature type="domain" description="GGDEF" evidence="3">
    <location>
        <begin position="330"/>
        <end position="463"/>
    </location>
</feature>
<dbReference type="InterPro" id="IPR000160">
    <property type="entry name" value="GGDEF_dom"/>
</dbReference>
<gene>
    <name evidence="4" type="ORF">RRU01S_02_00430</name>
</gene>
<sequence length="730" mass="79428">MPHKHVRTLSIGRSTAVAGVLSALAVVVVIVTVLILSALGDVAKNTNALDEQRSLETTSGALSTFLNQLTATLNDYAAWDDAARFAYAPDGLEWLISNYGDMTVNSELFDTAVLIDMDGQILMSYRQGVPTDWSLSDYFGDGLAGLIQTVRSTPIGQAPEISGFLRTKDGIAAVGVALVRNKSGLLDVAESKRRYLIFARHLTAQKVEQLAHTYVVNGLSLQPADARPDYFVSIVDPRGQVLGNLAWQSQMPGDISMREVRPRIFAASAVMLLFFLALIAIGSAALKKLKSDEASARRELLSDRLTGLYNRTGLFQGLKNRLSRSVNDNSYVNLIYLDLDGFKEINDSFGHGAGDLLIKGVAAALKVLVAEGTLLARLGGDEFAIVLQGPYAPLEGRKLCDDILVLFSEPFMIGDRVASIGCSIGTALTKGGEIDGEELLRRADMAMYEAKESGRGRYMAYEPHMDTRREEKNQLEADLKYAIEQDEIKVVFQPVINTLTRRITGVEALARWNRAGHGPVSPDIFIAAAESSGLIDQLGLAVLRKACQEAVAWPDVKLAVNVSPVQFRNPLFAAQVLSILDEHRIAPTRVMLEMTEGYFIHQPERAGTAIDKLKQIGVSIALDDFGSGFASIGYLRHFGFDRMKIDKSLVVALDEGGRSLEMLTATVALARSLGIPVTAEGIETEDQAAILQLCGCDELQGYLFSRPVPAEQILPLLEAQNAKLEQRKVS</sequence>
<keyword evidence="1" id="KW-0812">Transmembrane</keyword>
<evidence type="ECO:0000256" key="1">
    <source>
        <dbReference type="SAM" id="Phobius"/>
    </source>
</evidence>
<dbReference type="AlphaFoldDB" id="A0A081CPW9"/>
<dbReference type="NCBIfam" id="TIGR00254">
    <property type="entry name" value="GGDEF"/>
    <property type="match status" value="1"/>
</dbReference>
<protein>
    <submittedName>
        <fullName evidence="4">Putative signaling protein</fullName>
    </submittedName>
</protein>
<name>A0A081CPW9_9HYPH</name>
<evidence type="ECO:0000313" key="4">
    <source>
        <dbReference type="EMBL" id="GAK68715.1"/>
    </source>
</evidence>
<dbReference type="CDD" id="cd01948">
    <property type="entry name" value="EAL"/>
    <property type="match status" value="1"/>
</dbReference>
<dbReference type="PANTHER" id="PTHR44757">
    <property type="entry name" value="DIGUANYLATE CYCLASE DGCP"/>
    <property type="match status" value="1"/>
</dbReference>
<dbReference type="PROSITE" id="PS50887">
    <property type="entry name" value="GGDEF"/>
    <property type="match status" value="1"/>
</dbReference>
<keyword evidence="1" id="KW-1133">Transmembrane helix</keyword>
<dbReference type="InterPro" id="IPR001633">
    <property type="entry name" value="EAL_dom"/>
</dbReference>
<dbReference type="InterPro" id="IPR029787">
    <property type="entry name" value="Nucleotide_cyclase"/>
</dbReference>
<reference evidence="4 5" key="1">
    <citation type="submission" date="2014-08" db="EMBL/GenBank/DDBJ databases">
        <title>Whole genome shotgun sequence of Rhizobium rubi NBRC 13261.</title>
        <authorList>
            <person name="Katano-Makiyama Y."/>
            <person name="Hosoyama A."/>
            <person name="Hashimoto M."/>
            <person name="Hosoyama Y."/>
            <person name="Noguchi M."/>
            <person name="Tsuchikane K."/>
            <person name="Uohara A."/>
            <person name="Ohji S."/>
            <person name="Ichikawa N."/>
            <person name="Kimura A."/>
            <person name="Yamazoe A."/>
            <person name="Fujita N."/>
        </authorList>
    </citation>
    <scope>NUCLEOTIDE SEQUENCE [LARGE SCALE GENOMIC DNA]</scope>
    <source>
        <strain evidence="4 5">NBRC 13261</strain>
    </source>
</reference>
<dbReference type="SMART" id="SM00267">
    <property type="entry name" value="GGDEF"/>
    <property type="match status" value="1"/>
</dbReference>
<dbReference type="OrthoDB" id="9814202at2"/>
<evidence type="ECO:0000259" key="3">
    <source>
        <dbReference type="PROSITE" id="PS50887"/>
    </source>
</evidence>
<dbReference type="Proteomes" id="UP000028701">
    <property type="component" value="Unassembled WGS sequence"/>
</dbReference>
<comment type="caution">
    <text evidence="4">The sequence shown here is derived from an EMBL/GenBank/DDBJ whole genome shotgun (WGS) entry which is preliminary data.</text>
</comment>
<evidence type="ECO:0000313" key="5">
    <source>
        <dbReference type="Proteomes" id="UP000028701"/>
    </source>
</evidence>